<accession>A0A5N5T3X3</accession>
<gene>
    <name evidence="2" type="ORF">Anas_14679</name>
</gene>
<proteinExistence type="predicted"/>
<comment type="caution">
    <text evidence="2">The sequence shown here is derived from an EMBL/GenBank/DDBJ whole genome shotgun (WGS) entry which is preliminary data.</text>
</comment>
<name>A0A5N5T3X3_9CRUS</name>
<organism evidence="2 3">
    <name type="scientific">Armadillidium nasatum</name>
    <dbReference type="NCBI Taxonomy" id="96803"/>
    <lineage>
        <taxon>Eukaryota</taxon>
        <taxon>Metazoa</taxon>
        <taxon>Ecdysozoa</taxon>
        <taxon>Arthropoda</taxon>
        <taxon>Crustacea</taxon>
        <taxon>Multicrustacea</taxon>
        <taxon>Malacostraca</taxon>
        <taxon>Eumalacostraca</taxon>
        <taxon>Peracarida</taxon>
        <taxon>Isopoda</taxon>
        <taxon>Oniscidea</taxon>
        <taxon>Crinocheta</taxon>
        <taxon>Armadillidiidae</taxon>
        <taxon>Armadillidium</taxon>
    </lineage>
</organism>
<keyword evidence="3" id="KW-1185">Reference proteome</keyword>
<evidence type="ECO:0000313" key="2">
    <source>
        <dbReference type="EMBL" id="KAB7499650.1"/>
    </source>
</evidence>
<dbReference type="OrthoDB" id="10509516at2759"/>
<feature type="compositionally biased region" description="Acidic residues" evidence="1">
    <location>
        <begin position="36"/>
        <end position="45"/>
    </location>
</feature>
<evidence type="ECO:0000256" key="1">
    <source>
        <dbReference type="SAM" id="MobiDB-lite"/>
    </source>
</evidence>
<protein>
    <submittedName>
        <fullName evidence="2">Uncharacterized protein</fullName>
    </submittedName>
</protein>
<dbReference type="EMBL" id="SEYY01017461">
    <property type="protein sequence ID" value="KAB7499650.1"/>
    <property type="molecule type" value="Genomic_DNA"/>
</dbReference>
<dbReference type="Proteomes" id="UP000326759">
    <property type="component" value="Unassembled WGS sequence"/>
</dbReference>
<dbReference type="AlphaFoldDB" id="A0A5N5T3X3"/>
<feature type="region of interest" description="Disordered" evidence="1">
    <location>
        <begin position="1"/>
        <end position="176"/>
    </location>
</feature>
<reference evidence="2 3" key="1">
    <citation type="journal article" date="2019" name="PLoS Biol.">
        <title>Sex chromosomes control vertical transmission of feminizing Wolbachia symbionts in an isopod.</title>
        <authorList>
            <person name="Becking T."/>
            <person name="Chebbi M.A."/>
            <person name="Giraud I."/>
            <person name="Moumen B."/>
            <person name="Laverre T."/>
            <person name="Caubet Y."/>
            <person name="Peccoud J."/>
            <person name="Gilbert C."/>
            <person name="Cordaux R."/>
        </authorList>
    </citation>
    <scope>NUCLEOTIDE SEQUENCE [LARGE SCALE GENOMIC DNA]</scope>
    <source>
        <strain evidence="2">ANa2</strain>
        <tissue evidence="2">Whole body excluding digestive tract and cuticle</tissue>
    </source>
</reference>
<feature type="compositionally biased region" description="Basic and acidic residues" evidence="1">
    <location>
        <begin position="80"/>
        <end position="100"/>
    </location>
</feature>
<feature type="compositionally biased region" description="Basic and acidic residues" evidence="1">
    <location>
        <begin position="150"/>
        <end position="176"/>
    </location>
</feature>
<evidence type="ECO:0000313" key="3">
    <source>
        <dbReference type="Proteomes" id="UP000326759"/>
    </source>
</evidence>
<sequence length="228" mass="26355">MKLVVTKGPEKYWKRKRGEIEPQAGPSGTSQQGLKEEEEIVEEQLDERVELESMVVEEPEMERLDVPSEVVEAEEEVHEEDGTIPDREIQELRLEEDPSRAPRRRNFSPITFDIPSEPEIGGGPIRDSRSAWQSSRGNPANRCFRIRTTPYERSRDIESAQGRIIERQRTPEDMRAERRQHWQVKLAELVSYMQGYTAAQGRALTPEELKRECREGTELGSELDKIPD</sequence>